<dbReference type="GO" id="GO:0004065">
    <property type="term" value="F:arylsulfatase activity"/>
    <property type="evidence" value="ECO:0007669"/>
    <property type="project" value="TreeGrafter"/>
</dbReference>
<dbReference type="InterPro" id="IPR050738">
    <property type="entry name" value="Sulfatase"/>
</dbReference>
<dbReference type="PANTHER" id="PTHR42693:SF53">
    <property type="entry name" value="ENDO-4-O-SULFATASE"/>
    <property type="match status" value="1"/>
</dbReference>
<evidence type="ECO:0000256" key="2">
    <source>
        <dbReference type="ARBA" id="ARBA00022801"/>
    </source>
</evidence>
<reference evidence="3 4" key="1">
    <citation type="submission" date="2006-05" db="EMBL/GenBank/DDBJ databases">
        <authorList>
            <person name="King G."/>
            <person name="Ferriera S."/>
            <person name="Johnson J."/>
            <person name="Kravitz S."/>
            <person name="Beeson K."/>
            <person name="Sutton G."/>
            <person name="Rogers Y.-H."/>
            <person name="Friedman R."/>
            <person name="Frazier M."/>
            <person name="Venter J.C."/>
        </authorList>
    </citation>
    <scope>NUCLEOTIDE SEQUENCE [LARGE SCALE GENOMIC DNA]</scope>
    <source>
        <strain evidence="4">ATCC 25650 / DSM 13394 / JCM 20685 / NBRC 16684 / NCIMB 2208 / IAM 12614 / B1</strain>
    </source>
</reference>
<dbReference type="PANTHER" id="PTHR42693">
    <property type="entry name" value="ARYLSULFATASE FAMILY MEMBER"/>
    <property type="match status" value="1"/>
</dbReference>
<dbReference type="eggNOG" id="COG3119">
    <property type="taxonomic scope" value="Bacteria"/>
</dbReference>
<dbReference type="InterPro" id="IPR017850">
    <property type="entry name" value="Alkaline_phosphatase_core_sf"/>
</dbReference>
<comment type="caution">
    <text evidence="3">The sequence shown here is derived from an EMBL/GenBank/DDBJ whole genome shotgun (WGS) entry which is preliminary data.</text>
</comment>
<dbReference type="AlphaFoldDB" id="A0P113"/>
<dbReference type="EMBL" id="AAUW01000022">
    <property type="protein sequence ID" value="EAV41198.1"/>
    <property type="molecule type" value="Genomic_DNA"/>
</dbReference>
<proteinExistence type="inferred from homology"/>
<name>A0P113_ROSAI</name>
<organism evidence="3 4">
    <name type="scientific">Roseibium aggregatum (strain ATCC 25650 / DSM 13394 / JCM 20685 / NBRC 16684 / NCIMB 2208 / IAM 12614 / B1)</name>
    <name type="common">Stappia aggregata</name>
    <dbReference type="NCBI Taxonomy" id="384765"/>
    <lineage>
        <taxon>Bacteria</taxon>
        <taxon>Pseudomonadati</taxon>
        <taxon>Pseudomonadota</taxon>
        <taxon>Alphaproteobacteria</taxon>
        <taxon>Hyphomicrobiales</taxon>
        <taxon>Stappiaceae</taxon>
        <taxon>Roseibium</taxon>
    </lineage>
</organism>
<protein>
    <submittedName>
        <fullName evidence="3">Arylsulfatase</fullName>
    </submittedName>
</protein>
<gene>
    <name evidence="3" type="ORF">SIAM614_28966</name>
</gene>
<sequence length="162" mass="18220">MPFIAYWPGMIAPGCEGDGLIDLTDFLNTSLALVGKSGAIPSERYIDGIDQSSFLLADKGESLRDAVFMYSENNLMALRWMEYKIHFKVMQQHAPRRNLDQTTVSDVGMSPWVYNLYTDPKEQASSGHSRFEWGLPQALKRVQRHLATFADYPSTDIGLGKP</sequence>
<evidence type="ECO:0000313" key="4">
    <source>
        <dbReference type="Proteomes" id="UP000004848"/>
    </source>
</evidence>
<comment type="similarity">
    <text evidence="1">Belongs to the sulfatase family.</text>
</comment>
<dbReference type="Pfam" id="PF14707">
    <property type="entry name" value="Sulfatase_C"/>
    <property type="match status" value="1"/>
</dbReference>
<keyword evidence="2" id="KW-0378">Hydrolase</keyword>
<evidence type="ECO:0000313" key="3">
    <source>
        <dbReference type="EMBL" id="EAV41198.1"/>
    </source>
</evidence>
<dbReference type="Gene3D" id="3.40.720.10">
    <property type="entry name" value="Alkaline Phosphatase, subunit A"/>
    <property type="match status" value="1"/>
</dbReference>
<accession>A0P113</accession>
<dbReference type="Gene3D" id="3.30.1120.10">
    <property type="match status" value="1"/>
</dbReference>
<dbReference type="SUPFAM" id="SSF53649">
    <property type="entry name" value="Alkaline phosphatase-like"/>
    <property type="match status" value="1"/>
</dbReference>
<evidence type="ECO:0000256" key="1">
    <source>
        <dbReference type="ARBA" id="ARBA00008779"/>
    </source>
</evidence>
<dbReference type="Proteomes" id="UP000004848">
    <property type="component" value="Unassembled WGS sequence"/>
</dbReference>